<accession>A0A1L9QJG9</accession>
<evidence type="ECO:0000256" key="2">
    <source>
        <dbReference type="SAM" id="Phobius"/>
    </source>
</evidence>
<dbReference type="STRING" id="1925591.BI308_25075"/>
<name>A0A1L9QJG9_9CYAN</name>
<protein>
    <recommendedName>
        <fullName evidence="5">Outer membrane protein beta-barrel domain-containing protein</fullName>
    </recommendedName>
</protein>
<keyword evidence="4" id="KW-1185">Reference proteome</keyword>
<feature type="compositionally biased region" description="Polar residues" evidence="1">
    <location>
        <begin position="90"/>
        <end position="107"/>
    </location>
</feature>
<evidence type="ECO:0008006" key="5">
    <source>
        <dbReference type="Google" id="ProtNLM"/>
    </source>
</evidence>
<proteinExistence type="predicted"/>
<feature type="transmembrane region" description="Helical" evidence="2">
    <location>
        <begin position="7"/>
        <end position="28"/>
    </location>
</feature>
<dbReference type="Proteomes" id="UP000183940">
    <property type="component" value="Unassembled WGS sequence"/>
</dbReference>
<dbReference type="EMBL" id="MLAW01000082">
    <property type="protein sequence ID" value="OJJ14250.1"/>
    <property type="molecule type" value="Genomic_DNA"/>
</dbReference>
<comment type="caution">
    <text evidence="3">The sequence shown here is derived from an EMBL/GenBank/DDBJ whole genome shotgun (WGS) entry which is preliminary data.</text>
</comment>
<evidence type="ECO:0000313" key="4">
    <source>
        <dbReference type="Proteomes" id="UP000183940"/>
    </source>
</evidence>
<keyword evidence="2" id="KW-1133">Transmembrane helix</keyword>
<sequence>MVLRHINLYLLLNLAGILAIASAMWSIISPQPTSAQTLRENPTKSQGYAPLEAPYIAPEIPVTPTAISPEAFEATLDTVRTQTLPPPSFTSPQHVKATSNSEVPGQGSTNAQGLGATNVSGQFAQAPEGQNSYSVERRRYERAQYYNGFSYIGLGGTIGFHGESSLGSSGGTLLTRVAFTENFSFRPSVIIGDGTSITIPFTYDIPFSREPYAPPVTLFIGGGFGLDLRNGTHGPLVTTGIDVPFSNNFTFNATLNTGFWDARAVDWGLTLGVGYNFPGLFFR</sequence>
<dbReference type="AlphaFoldDB" id="A0A1L9QJG9"/>
<keyword evidence="2" id="KW-0812">Transmembrane</keyword>
<evidence type="ECO:0000313" key="3">
    <source>
        <dbReference type="EMBL" id="OJJ14250.1"/>
    </source>
</evidence>
<evidence type="ECO:0000256" key="1">
    <source>
        <dbReference type="SAM" id="MobiDB-lite"/>
    </source>
</evidence>
<reference evidence="3" key="1">
    <citation type="submission" date="2016-10" db="EMBL/GenBank/DDBJ databases">
        <title>CRISPR-Cas defence system in Roseofilum reptotaenium: evidence of a bacteriophage-cyanobacterium arms race in the coral black band disease.</title>
        <authorList>
            <person name="Buerger P."/>
            <person name="Wood-Charlson E.M."/>
            <person name="Weynberg K.D."/>
            <person name="Willis B."/>
            <person name="Van Oppen M.J."/>
        </authorList>
    </citation>
    <scope>NUCLEOTIDE SEQUENCE [LARGE SCALE GENOMIC DNA]</scope>
    <source>
        <strain evidence="3">AO1-A</strain>
    </source>
</reference>
<keyword evidence="2" id="KW-0472">Membrane</keyword>
<gene>
    <name evidence="3" type="ORF">BI308_25075</name>
</gene>
<organism evidence="3 4">
    <name type="scientific">Roseofilum reptotaenium AO1-A</name>
    <dbReference type="NCBI Taxonomy" id="1925591"/>
    <lineage>
        <taxon>Bacteria</taxon>
        <taxon>Bacillati</taxon>
        <taxon>Cyanobacteriota</taxon>
        <taxon>Cyanophyceae</taxon>
        <taxon>Desertifilales</taxon>
        <taxon>Desertifilaceae</taxon>
        <taxon>Roseofilum</taxon>
    </lineage>
</organism>
<feature type="region of interest" description="Disordered" evidence="1">
    <location>
        <begin position="83"/>
        <end position="107"/>
    </location>
</feature>